<accession>A0ABY7GFE6</accession>
<name>A0ABY7GFE6_9GAMM</name>
<dbReference type="RefSeq" id="WP_255188714.1">
    <property type="nucleotide sequence ID" value="NZ_CP113517.1"/>
</dbReference>
<evidence type="ECO:0000313" key="2">
    <source>
        <dbReference type="Proteomes" id="UP001162780"/>
    </source>
</evidence>
<gene>
    <name evidence="1" type="ORF">NM686_015250</name>
</gene>
<evidence type="ECO:0000313" key="1">
    <source>
        <dbReference type="EMBL" id="WAR43727.1"/>
    </source>
</evidence>
<sequence>MCNSKNHNCFAAENMPFRAKAGQVDFSHRLSPVGFEHGTLALLDTVNMSINKAVAVVTMLSNSFAIDDDEARPSDDAVFYALQAVQHELLDVGAVVEAFHRNTANSRDAS</sequence>
<evidence type="ECO:0008006" key="3">
    <source>
        <dbReference type="Google" id="ProtNLM"/>
    </source>
</evidence>
<organism evidence="1 2">
    <name type="scientific">Methylomonas rapida</name>
    <dbReference type="NCBI Taxonomy" id="2963939"/>
    <lineage>
        <taxon>Bacteria</taxon>
        <taxon>Pseudomonadati</taxon>
        <taxon>Pseudomonadota</taxon>
        <taxon>Gammaproteobacteria</taxon>
        <taxon>Methylococcales</taxon>
        <taxon>Methylococcaceae</taxon>
        <taxon>Methylomonas</taxon>
    </lineage>
</organism>
<keyword evidence="2" id="KW-1185">Reference proteome</keyword>
<protein>
    <recommendedName>
        <fullName evidence="3">DUF3077 domain-containing protein</fullName>
    </recommendedName>
</protein>
<dbReference type="EMBL" id="CP113517">
    <property type="protein sequence ID" value="WAR43727.1"/>
    <property type="molecule type" value="Genomic_DNA"/>
</dbReference>
<proteinExistence type="predicted"/>
<dbReference type="Proteomes" id="UP001162780">
    <property type="component" value="Chromosome"/>
</dbReference>
<reference evidence="1" key="1">
    <citation type="submission" date="2022-11" db="EMBL/GenBank/DDBJ databases">
        <title>Methylomonas rapida sp. nov., Carotenoid-Producing Obligate Methanotrophs with High Growth Characteristics and Biotechnological Potential.</title>
        <authorList>
            <person name="Tikhonova E.N."/>
            <person name="Suleimanov R.Z."/>
            <person name="Miroshnikov K."/>
            <person name="Oshkin I.Y."/>
            <person name="Belova S.E."/>
            <person name="Danilova O.V."/>
            <person name="Ashikhmin A."/>
            <person name="Konopkin A."/>
            <person name="But S.Y."/>
            <person name="Khmelenina V.N."/>
            <person name="Kuznetsov N."/>
            <person name="Pimenov N.V."/>
            <person name="Dedysh S.N."/>
        </authorList>
    </citation>
    <scope>NUCLEOTIDE SEQUENCE</scope>
    <source>
        <strain evidence="1">MP1</strain>
    </source>
</reference>